<dbReference type="InterPro" id="IPR027791">
    <property type="entry name" value="Galactosyl_T_C"/>
</dbReference>
<dbReference type="RefSeq" id="WP_056328285.1">
    <property type="nucleotide sequence ID" value="NZ_WSES01000004.1"/>
</dbReference>
<sequence length="278" mass="31240">MLHAQTISVVITTYNRPDALEAVVRACFMQNDKNFEIIIADDGSTANTRACVERLAAASPVLLRHVWQPDQGFRAAMARNRGTLAATGGYIVFLDGDCIPQRDFIARHRMLAEPGCLVSGSRILMSEALTRRVLDDGIDVSATAPLTRLGWRLRGDLNKTLQPLGLRWPDLGRTSRKFTWRRIKSCNLAVWRSDLEKVNGFDESFTGWGHEDSDLVVRLFHAGVRRKDGAFATEVFHLWHREAQRDQETSNRKVVLERAANKITQATIGLREHAQPAP</sequence>
<name>A0A7X3G0E4_9BURK</name>
<dbReference type="SUPFAM" id="SSF53448">
    <property type="entry name" value="Nucleotide-diphospho-sugar transferases"/>
    <property type="match status" value="1"/>
</dbReference>
<dbReference type="Gene3D" id="3.90.550.10">
    <property type="entry name" value="Spore Coat Polysaccharide Biosynthesis Protein SpsA, Chain A"/>
    <property type="match status" value="1"/>
</dbReference>
<dbReference type="GO" id="GO:0016740">
    <property type="term" value="F:transferase activity"/>
    <property type="evidence" value="ECO:0007669"/>
    <property type="project" value="UniProtKB-KW"/>
</dbReference>
<dbReference type="CDD" id="cd06420">
    <property type="entry name" value="GT2_Chondriotin_Pol_N"/>
    <property type="match status" value="1"/>
</dbReference>
<dbReference type="InterPro" id="IPR029044">
    <property type="entry name" value="Nucleotide-diphossugar_trans"/>
</dbReference>
<reference evidence="4 5" key="1">
    <citation type="submission" date="2019-12" db="EMBL/GenBank/DDBJ databases">
        <authorList>
            <person name="Li C."/>
            <person name="Zhao J."/>
        </authorList>
    </citation>
    <scope>NUCLEOTIDE SEQUENCE [LARGE SCALE GENOMIC DNA]</scope>
    <source>
        <strain evidence="4 5">NEAU-DD11</strain>
    </source>
</reference>
<evidence type="ECO:0000313" key="5">
    <source>
        <dbReference type="Proteomes" id="UP000443353"/>
    </source>
</evidence>
<organism evidence="4 5">
    <name type="scientific">Massilia cellulosiltytica</name>
    <dbReference type="NCBI Taxonomy" id="2683234"/>
    <lineage>
        <taxon>Bacteria</taxon>
        <taxon>Pseudomonadati</taxon>
        <taxon>Pseudomonadota</taxon>
        <taxon>Betaproteobacteria</taxon>
        <taxon>Burkholderiales</taxon>
        <taxon>Oxalobacteraceae</taxon>
        <taxon>Telluria group</taxon>
        <taxon>Massilia</taxon>
    </lineage>
</organism>
<dbReference type="Pfam" id="PF00535">
    <property type="entry name" value="Glycos_transf_2"/>
    <property type="match status" value="1"/>
</dbReference>
<dbReference type="InterPro" id="IPR050834">
    <property type="entry name" value="Glycosyltransf_2"/>
</dbReference>
<dbReference type="EMBL" id="WSES01000004">
    <property type="protein sequence ID" value="MVW61135.1"/>
    <property type="molecule type" value="Genomic_DNA"/>
</dbReference>
<feature type="domain" description="Glycosyltransferase 2-like" evidence="2">
    <location>
        <begin position="8"/>
        <end position="123"/>
    </location>
</feature>
<dbReference type="Proteomes" id="UP000443353">
    <property type="component" value="Unassembled WGS sequence"/>
</dbReference>
<proteinExistence type="predicted"/>
<gene>
    <name evidence="4" type="ORF">GPY61_14475</name>
</gene>
<evidence type="ECO:0000256" key="1">
    <source>
        <dbReference type="ARBA" id="ARBA00022679"/>
    </source>
</evidence>
<evidence type="ECO:0000259" key="2">
    <source>
        <dbReference type="Pfam" id="PF00535"/>
    </source>
</evidence>
<dbReference type="AlphaFoldDB" id="A0A7X3G0E4"/>
<feature type="domain" description="Galactosyltransferase C-terminal" evidence="3">
    <location>
        <begin position="176"/>
        <end position="227"/>
    </location>
</feature>
<accession>A0A7X3G0E4</accession>
<keyword evidence="5" id="KW-1185">Reference proteome</keyword>
<evidence type="ECO:0000259" key="3">
    <source>
        <dbReference type="Pfam" id="PF02709"/>
    </source>
</evidence>
<keyword evidence="1 4" id="KW-0808">Transferase</keyword>
<comment type="caution">
    <text evidence="4">The sequence shown here is derived from an EMBL/GenBank/DDBJ whole genome shotgun (WGS) entry which is preliminary data.</text>
</comment>
<dbReference type="Pfam" id="PF02709">
    <property type="entry name" value="Glyco_transf_7C"/>
    <property type="match status" value="1"/>
</dbReference>
<dbReference type="InterPro" id="IPR001173">
    <property type="entry name" value="Glyco_trans_2-like"/>
</dbReference>
<evidence type="ECO:0000313" key="4">
    <source>
        <dbReference type="EMBL" id="MVW61135.1"/>
    </source>
</evidence>
<dbReference type="PANTHER" id="PTHR43685">
    <property type="entry name" value="GLYCOSYLTRANSFERASE"/>
    <property type="match status" value="1"/>
</dbReference>
<protein>
    <submittedName>
        <fullName evidence="4">Glycosyltransferase</fullName>
    </submittedName>
</protein>
<dbReference type="PANTHER" id="PTHR43685:SF3">
    <property type="entry name" value="SLR2126 PROTEIN"/>
    <property type="match status" value="1"/>
</dbReference>